<feature type="chain" id="PRO_5009134416" description="ubiquitinyl hydrolase 1" evidence="9">
    <location>
        <begin position="26"/>
        <end position="687"/>
    </location>
</feature>
<evidence type="ECO:0000313" key="11">
    <source>
        <dbReference type="EMBL" id="ODQ81470.1"/>
    </source>
</evidence>
<keyword evidence="9" id="KW-0732">Signal</keyword>
<dbReference type="GO" id="GO:0005829">
    <property type="term" value="C:cytosol"/>
    <property type="evidence" value="ECO:0007669"/>
    <property type="project" value="TreeGrafter"/>
</dbReference>
<dbReference type="GeneID" id="30145717"/>
<evidence type="ECO:0000256" key="4">
    <source>
        <dbReference type="ARBA" id="ARBA00022670"/>
    </source>
</evidence>
<dbReference type="InterPro" id="IPR028889">
    <property type="entry name" value="USP"/>
</dbReference>
<dbReference type="EC" id="3.4.19.12" evidence="3"/>
<dbReference type="AlphaFoldDB" id="A0A1E3QUY0"/>
<sequence length="687" mass="76544">MKSLEKIRLPSFSLIFFIFCTPVAASLLDTLSLDPETSYKSYLVALSASSLLYIAYKLAQPLYTNKLHSGFRLRERLMSYLDRNTGRARFQRRSRGLAYDGRAETIAASSAAMATGGAIGGLHNSSNQCFMNSVLQSMASSVELNKFLDSYIEADDKYATLFSFKLKNLLGALNGNYEQRSRTFTTDGLLEVMKDAPRTNYMGHQDQEDAQEFYQNVMKNVEKEFKKTGKSEKKSDEKYVAASPDHLTSIENLSALGCVAIPARQVDPNLPTDDSRVFELELVTPVDGVSAERIGCLSCGEMGGVRYRVISGVSLNLPQPKASNTYYGRVAIGEKYDLEPLLKEWTKPEIMEGVTCNRCAMNQCKDGALAFLESGNRPEVLQAKFRERVAQIDAELAKSVVDDEVYEKFKNSSTVDKVKKSKQIFFSRPPPVLNIHINRSYYDPRTYSLRKNDATVTVPLRLSLDPFVAVPEDINMDARLPFRKQDVGRVPSPEEQAAQSIEPEVVEEPESAEESEEESEIEVESEVEFDTEAEVKSDIEAEASEAETPAEQPPIDSDSESPAVESEDTESVKAVSQVPDGPLTYHLKSIVIHSGLHNYGHYVCYRHYRGTWWYISDDDVFVVTEDHLRNIKGVFMVFYEITPNPEPEIVAVPTEESESDGEKEGLSDEAAASNAEDVVVATATANL</sequence>
<protein>
    <recommendedName>
        <fullName evidence="3">ubiquitinyl hydrolase 1</fullName>
        <ecNumber evidence="3">3.4.19.12</ecNumber>
    </recommendedName>
</protein>
<accession>A0A1E3QUY0</accession>
<feature type="region of interest" description="Disordered" evidence="8">
    <location>
        <begin position="485"/>
        <end position="577"/>
    </location>
</feature>
<keyword evidence="4" id="KW-0645">Protease</keyword>
<evidence type="ECO:0000313" key="12">
    <source>
        <dbReference type="Proteomes" id="UP000094336"/>
    </source>
</evidence>
<dbReference type="Proteomes" id="UP000094336">
    <property type="component" value="Unassembled WGS sequence"/>
</dbReference>
<dbReference type="RefSeq" id="XP_018986798.1">
    <property type="nucleotide sequence ID" value="XM_019127864.1"/>
</dbReference>
<evidence type="ECO:0000259" key="10">
    <source>
        <dbReference type="PROSITE" id="PS50235"/>
    </source>
</evidence>
<evidence type="ECO:0000256" key="3">
    <source>
        <dbReference type="ARBA" id="ARBA00012759"/>
    </source>
</evidence>
<feature type="compositionally biased region" description="Acidic residues" evidence="8">
    <location>
        <begin position="504"/>
        <end position="532"/>
    </location>
</feature>
<keyword evidence="5" id="KW-0833">Ubl conjugation pathway</keyword>
<organism evidence="11 12">
    <name type="scientific">Babjeviella inositovora NRRL Y-12698</name>
    <dbReference type="NCBI Taxonomy" id="984486"/>
    <lineage>
        <taxon>Eukaryota</taxon>
        <taxon>Fungi</taxon>
        <taxon>Dikarya</taxon>
        <taxon>Ascomycota</taxon>
        <taxon>Saccharomycotina</taxon>
        <taxon>Pichiomycetes</taxon>
        <taxon>Serinales incertae sedis</taxon>
        <taxon>Babjeviella</taxon>
    </lineage>
</organism>
<dbReference type="PANTHER" id="PTHR24006:SF888">
    <property type="entry name" value="UBIQUITIN CARBOXYL-TERMINAL HYDROLASE 30"/>
    <property type="match status" value="1"/>
</dbReference>
<dbReference type="GO" id="GO:0005789">
    <property type="term" value="C:endoplasmic reticulum membrane"/>
    <property type="evidence" value="ECO:0007669"/>
    <property type="project" value="EnsemblFungi"/>
</dbReference>
<feature type="domain" description="USP" evidence="10">
    <location>
        <begin position="120"/>
        <end position="642"/>
    </location>
</feature>
<dbReference type="InterPro" id="IPR050164">
    <property type="entry name" value="Peptidase_C19"/>
</dbReference>
<proteinExistence type="inferred from homology"/>
<comment type="similarity">
    <text evidence="2">Belongs to the peptidase C19 family.</text>
</comment>
<dbReference type="GO" id="GO:0005634">
    <property type="term" value="C:nucleus"/>
    <property type="evidence" value="ECO:0007669"/>
    <property type="project" value="TreeGrafter"/>
</dbReference>
<dbReference type="GO" id="GO:0016579">
    <property type="term" value="P:protein deubiquitination"/>
    <property type="evidence" value="ECO:0007669"/>
    <property type="project" value="EnsemblFungi"/>
</dbReference>
<evidence type="ECO:0000256" key="6">
    <source>
        <dbReference type="ARBA" id="ARBA00022801"/>
    </source>
</evidence>
<keyword evidence="7" id="KW-0788">Thiol protease</keyword>
<dbReference type="OrthoDB" id="2020758at2759"/>
<evidence type="ECO:0000256" key="8">
    <source>
        <dbReference type="SAM" id="MobiDB-lite"/>
    </source>
</evidence>
<name>A0A1E3QUY0_9ASCO</name>
<keyword evidence="6" id="KW-0378">Hydrolase</keyword>
<dbReference type="InterPro" id="IPR038765">
    <property type="entry name" value="Papain-like_cys_pep_sf"/>
</dbReference>
<dbReference type="InterPro" id="IPR001394">
    <property type="entry name" value="Peptidase_C19_UCH"/>
</dbReference>
<dbReference type="GO" id="GO:0006508">
    <property type="term" value="P:proteolysis"/>
    <property type="evidence" value="ECO:0007669"/>
    <property type="project" value="UniProtKB-KW"/>
</dbReference>
<dbReference type="SUPFAM" id="SSF54001">
    <property type="entry name" value="Cysteine proteinases"/>
    <property type="match status" value="1"/>
</dbReference>
<evidence type="ECO:0000256" key="1">
    <source>
        <dbReference type="ARBA" id="ARBA00000707"/>
    </source>
</evidence>
<dbReference type="STRING" id="984486.A0A1E3QUY0"/>
<dbReference type="Gene3D" id="3.90.70.10">
    <property type="entry name" value="Cysteine proteinases"/>
    <property type="match status" value="1"/>
</dbReference>
<dbReference type="PROSITE" id="PS00973">
    <property type="entry name" value="USP_2"/>
    <property type="match status" value="1"/>
</dbReference>
<evidence type="ECO:0000256" key="9">
    <source>
        <dbReference type="SAM" id="SignalP"/>
    </source>
</evidence>
<dbReference type="GO" id="GO:0004843">
    <property type="term" value="F:cysteine-type deubiquitinase activity"/>
    <property type="evidence" value="ECO:0007669"/>
    <property type="project" value="UniProtKB-EC"/>
</dbReference>
<feature type="signal peptide" evidence="9">
    <location>
        <begin position="1"/>
        <end position="25"/>
    </location>
</feature>
<feature type="region of interest" description="Disordered" evidence="8">
    <location>
        <begin position="653"/>
        <end position="687"/>
    </location>
</feature>
<dbReference type="PROSITE" id="PS50235">
    <property type="entry name" value="USP_3"/>
    <property type="match status" value="1"/>
</dbReference>
<dbReference type="PANTHER" id="PTHR24006">
    <property type="entry name" value="UBIQUITIN CARBOXYL-TERMINAL HYDROLASE"/>
    <property type="match status" value="1"/>
</dbReference>
<dbReference type="InterPro" id="IPR018200">
    <property type="entry name" value="USP_CS"/>
</dbReference>
<evidence type="ECO:0000256" key="5">
    <source>
        <dbReference type="ARBA" id="ARBA00022786"/>
    </source>
</evidence>
<dbReference type="CDD" id="cd02662">
    <property type="entry name" value="Peptidase_C19F"/>
    <property type="match status" value="1"/>
</dbReference>
<dbReference type="EMBL" id="KV454427">
    <property type="protein sequence ID" value="ODQ81470.1"/>
    <property type="molecule type" value="Genomic_DNA"/>
</dbReference>
<evidence type="ECO:0000256" key="2">
    <source>
        <dbReference type="ARBA" id="ARBA00009085"/>
    </source>
</evidence>
<reference evidence="12" key="1">
    <citation type="submission" date="2016-05" db="EMBL/GenBank/DDBJ databases">
        <title>Comparative genomics of biotechnologically important yeasts.</title>
        <authorList>
            <consortium name="DOE Joint Genome Institute"/>
            <person name="Riley R."/>
            <person name="Haridas S."/>
            <person name="Wolfe K.H."/>
            <person name="Lopes M.R."/>
            <person name="Hittinger C.T."/>
            <person name="Goker M."/>
            <person name="Salamov A."/>
            <person name="Wisecaver J."/>
            <person name="Long T.M."/>
            <person name="Aerts A.L."/>
            <person name="Barry K."/>
            <person name="Choi C."/>
            <person name="Clum A."/>
            <person name="Coughlan A.Y."/>
            <person name="Deshpande S."/>
            <person name="Douglass A.P."/>
            <person name="Hanson S.J."/>
            <person name="Klenk H.-P."/>
            <person name="Labutti K."/>
            <person name="Lapidus A."/>
            <person name="Lindquist E."/>
            <person name="Lipzen A."/>
            <person name="Meier-Kolthoff J.P."/>
            <person name="Ohm R.A."/>
            <person name="Otillar R.P."/>
            <person name="Pangilinan J."/>
            <person name="Peng Y."/>
            <person name="Rokas A."/>
            <person name="Rosa C.A."/>
            <person name="Scheuner C."/>
            <person name="Sibirny A.A."/>
            <person name="Slot J.C."/>
            <person name="Stielow J.B."/>
            <person name="Sun H."/>
            <person name="Kurtzman C.P."/>
            <person name="Blackwell M."/>
            <person name="Grigoriev I.V."/>
            <person name="Jeffries T.W."/>
        </authorList>
    </citation>
    <scope>NUCLEOTIDE SEQUENCE [LARGE SCALE GENOMIC DNA]</scope>
    <source>
        <strain evidence="12">NRRL Y-12698</strain>
    </source>
</reference>
<evidence type="ECO:0000256" key="7">
    <source>
        <dbReference type="ARBA" id="ARBA00022807"/>
    </source>
</evidence>
<dbReference type="Pfam" id="PF00443">
    <property type="entry name" value="UCH"/>
    <property type="match status" value="1"/>
</dbReference>
<comment type="catalytic activity">
    <reaction evidence="1">
        <text>Thiol-dependent hydrolysis of ester, thioester, amide, peptide and isopeptide bonds formed by the C-terminal Gly of ubiquitin (a 76-residue protein attached to proteins as an intracellular targeting signal).</text>
        <dbReference type="EC" id="3.4.19.12"/>
    </reaction>
</comment>
<gene>
    <name evidence="11" type="ORF">BABINDRAFT_159754</name>
</gene>
<keyword evidence="12" id="KW-1185">Reference proteome</keyword>